<dbReference type="InParanoid" id="A0A317XSF0"/>
<evidence type="ECO:0000256" key="1">
    <source>
        <dbReference type="SAM" id="MobiDB-lite"/>
    </source>
</evidence>
<dbReference type="EMBL" id="KZ819192">
    <property type="protein sequence ID" value="PWZ00800.1"/>
    <property type="molecule type" value="Genomic_DNA"/>
</dbReference>
<gene>
    <name evidence="2" type="ORF">BCV70DRAFT_200061</name>
</gene>
<reference evidence="2 3" key="1">
    <citation type="journal article" date="2018" name="Mol. Biol. Evol.">
        <title>Broad Genomic Sampling Reveals a Smut Pathogenic Ancestry of the Fungal Clade Ustilaginomycotina.</title>
        <authorList>
            <person name="Kijpornyongpan T."/>
            <person name="Mondo S.J."/>
            <person name="Barry K."/>
            <person name="Sandor L."/>
            <person name="Lee J."/>
            <person name="Lipzen A."/>
            <person name="Pangilinan J."/>
            <person name="LaButti K."/>
            <person name="Hainaut M."/>
            <person name="Henrissat B."/>
            <person name="Grigoriev I.V."/>
            <person name="Spatafora J.W."/>
            <person name="Aime M.C."/>
        </authorList>
    </citation>
    <scope>NUCLEOTIDE SEQUENCE [LARGE SCALE GENOMIC DNA]</scope>
    <source>
        <strain evidence="2 3">MCA 3645</strain>
    </source>
</reference>
<protein>
    <submittedName>
        <fullName evidence="2">Uncharacterized protein</fullName>
    </submittedName>
</protein>
<feature type="compositionally biased region" description="Polar residues" evidence="1">
    <location>
        <begin position="339"/>
        <end position="350"/>
    </location>
</feature>
<dbReference type="AlphaFoldDB" id="A0A317XSF0"/>
<evidence type="ECO:0000313" key="2">
    <source>
        <dbReference type="EMBL" id="PWZ00800.1"/>
    </source>
</evidence>
<feature type="compositionally biased region" description="Low complexity" evidence="1">
    <location>
        <begin position="364"/>
        <end position="374"/>
    </location>
</feature>
<organism evidence="2 3">
    <name type="scientific">Testicularia cyperi</name>
    <dbReference type="NCBI Taxonomy" id="1882483"/>
    <lineage>
        <taxon>Eukaryota</taxon>
        <taxon>Fungi</taxon>
        <taxon>Dikarya</taxon>
        <taxon>Basidiomycota</taxon>
        <taxon>Ustilaginomycotina</taxon>
        <taxon>Ustilaginomycetes</taxon>
        <taxon>Ustilaginales</taxon>
        <taxon>Anthracoideaceae</taxon>
        <taxon>Testicularia</taxon>
    </lineage>
</organism>
<feature type="compositionally biased region" description="Basic and acidic residues" evidence="1">
    <location>
        <begin position="251"/>
        <end position="279"/>
    </location>
</feature>
<sequence length="737" mass="80868">MLAASDPPETLSPAGPMPRLPPEIVIRILELAITTAAPCSSTSSSYSAAVATTAGYSSRSSPSTSGTSTPFSNPLPSSAPSDWSTIHNLLYVSRLFYSVARPILSKTLTLDSNRSGTRFFSAIASSADLRECYSDLRRAWFGNISSLRRSNIDVDPLQLKLNECAWYEECPGGFIIGHHYASRPRAKRIKRGNEEKRFQRVSVYWAEEELIEEVRDPEDDSSSSSSDQSIDNDEQEQSSGPNSAAVLADSEGSRPIRPDVSRRRSNNDTRDPRIDRPHEPAWQTLYSRRRSSAASRPHRRPSNSNRHAGGPTASGGSSMRGPAEGDLNPWEMEEAQERLATSSSIGSTGNAFPRSMDSEDVEMTSSEKTSSTSSALQSFQRSLARSPRRRAREIYAYHLTLATLEPWINTLFSSLRSLRMITLTFTPGHILDDDKLEHMLRRILSIAENPKLEVLLIRMVFEASVAGSRMRRFERAKTIGGAVDRIGDERIRVMLMPNVVGEGILVNHPVESTASTDQNRDLPSATAAAANTDAYHLNPLSRRAVALTKEGWWSRVLRQNQLGVDQHHPTPFHDDANANADADTDASCLALSSATSFTGEAAPLSWTHFFGHERGRADWMARAIAHADPFPDDPNPLEARPSRPSRQPSRQPSPTPSLSTATPTPTVTSGEQQQPIATPTPAAAAGHARTLALNSIDIPVHPQPATTTANHTGTRQLHYFNAWAAHDRHNTNAPIEE</sequence>
<evidence type="ECO:0000313" key="3">
    <source>
        <dbReference type="Proteomes" id="UP000246740"/>
    </source>
</evidence>
<dbReference type="OrthoDB" id="2549313at2759"/>
<name>A0A317XSF0_9BASI</name>
<proteinExistence type="predicted"/>
<feature type="compositionally biased region" description="Basic residues" evidence="1">
    <location>
        <begin position="287"/>
        <end position="301"/>
    </location>
</feature>
<feature type="region of interest" description="Disordered" evidence="1">
    <location>
        <begin position="212"/>
        <end position="384"/>
    </location>
</feature>
<feature type="compositionally biased region" description="Acidic residues" evidence="1">
    <location>
        <begin position="212"/>
        <end position="221"/>
    </location>
</feature>
<dbReference type="Proteomes" id="UP000246740">
    <property type="component" value="Unassembled WGS sequence"/>
</dbReference>
<accession>A0A317XSF0</accession>
<feature type="compositionally biased region" description="Low complexity" evidence="1">
    <location>
        <begin position="642"/>
        <end position="686"/>
    </location>
</feature>
<keyword evidence="3" id="KW-1185">Reference proteome</keyword>
<feature type="region of interest" description="Disordered" evidence="1">
    <location>
        <begin position="626"/>
        <end position="686"/>
    </location>
</feature>